<dbReference type="Pfam" id="PF00072">
    <property type="entry name" value="Response_reg"/>
    <property type="match status" value="1"/>
</dbReference>
<dbReference type="InterPro" id="IPR016032">
    <property type="entry name" value="Sig_transdc_resp-reg_C-effctor"/>
</dbReference>
<dbReference type="PANTHER" id="PTHR48111">
    <property type="entry name" value="REGULATOR OF RPOS"/>
    <property type="match status" value="1"/>
</dbReference>
<evidence type="ECO:0000256" key="5">
    <source>
        <dbReference type="ARBA" id="ARBA00023015"/>
    </source>
</evidence>
<dbReference type="SUPFAM" id="SSF46894">
    <property type="entry name" value="C-terminal effector domain of the bipartite response regulators"/>
    <property type="match status" value="1"/>
</dbReference>
<dbReference type="Gene3D" id="1.10.10.10">
    <property type="entry name" value="Winged helix-like DNA-binding domain superfamily/Winged helix DNA-binding domain"/>
    <property type="match status" value="1"/>
</dbReference>
<evidence type="ECO:0000256" key="7">
    <source>
        <dbReference type="ARBA" id="ARBA00023163"/>
    </source>
</evidence>
<keyword evidence="13" id="KW-1185">Reference proteome</keyword>
<evidence type="ECO:0000259" key="10">
    <source>
        <dbReference type="PROSITE" id="PS50110"/>
    </source>
</evidence>
<dbReference type="CDD" id="cd00383">
    <property type="entry name" value="trans_reg_C"/>
    <property type="match status" value="1"/>
</dbReference>
<feature type="modified residue" description="4-aspartylphosphate" evidence="8">
    <location>
        <position position="54"/>
    </location>
</feature>
<evidence type="ECO:0000256" key="6">
    <source>
        <dbReference type="ARBA" id="ARBA00023125"/>
    </source>
</evidence>
<dbReference type="GO" id="GO:0000976">
    <property type="term" value="F:transcription cis-regulatory region binding"/>
    <property type="evidence" value="ECO:0007669"/>
    <property type="project" value="TreeGrafter"/>
</dbReference>
<protein>
    <submittedName>
        <fullName evidence="12">Response regulator</fullName>
    </submittedName>
</protein>
<keyword evidence="4" id="KW-0902">Two-component regulatory system</keyword>
<gene>
    <name evidence="12" type="ORF">GNP35_13175</name>
</gene>
<keyword evidence="6 9" id="KW-0238">DNA-binding</keyword>
<keyword evidence="5" id="KW-0805">Transcription regulation</keyword>
<dbReference type="PROSITE" id="PS51755">
    <property type="entry name" value="OMPR_PHOB"/>
    <property type="match status" value="1"/>
</dbReference>
<comment type="caution">
    <text evidence="12">The sequence shown here is derived from an EMBL/GenBank/DDBJ whole genome shotgun (WGS) entry which is preliminary data.</text>
</comment>
<dbReference type="SMART" id="SM00862">
    <property type="entry name" value="Trans_reg_C"/>
    <property type="match status" value="1"/>
</dbReference>
<evidence type="ECO:0000256" key="2">
    <source>
        <dbReference type="ARBA" id="ARBA00022490"/>
    </source>
</evidence>
<dbReference type="Gene3D" id="3.40.50.2300">
    <property type="match status" value="1"/>
</dbReference>
<dbReference type="Gene3D" id="6.10.250.690">
    <property type="match status" value="1"/>
</dbReference>
<dbReference type="InterPro" id="IPR011006">
    <property type="entry name" value="CheY-like_superfamily"/>
</dbReference>
<dbReference type="SUPFAM" id="SSF52172">
    <property type="entry name" value="CheY-like"/>
    <property type="match status" value="1"/>
</dbReference>
<dbReference type="InterPro" id="IPR001789">
    <property type="entry name" value="Sig_transdc_resp-reg_receiver"/>
</dbReference>
<dbReference type="SMART" id="SM00448">
    <property type="entry name" value="REC"/>
    <property type="match status" value="1"/>
</dbReference>
<dbReference type="InterPro" id="IPR039420">
    <property type="entry name" value="WalR-like"/>
</dbReference>
<feature type="domain" description="Response regulatory" evidence="10">
    <location>
        <begin position="5"/>
        <end position="118"/>
    </location>
</feature>
<name>A0A6N8FB55_9GAMM</name>
<organism evidence="12 13">
    <name type="scientific">Psychrosphaera haliotis</name>
    <dbReference type="NCBI Taxonomy" id="555083"/>
    <lineage>
        <taxon>Bacteria</taxon>
        <taxon>Pseudomonadati</taxon>
        <taxon>Pseudomonadota</taxon>
        <taxon>Gammaproteobacteria</taxon>
        <taxon>Alteromonadales</taxon>
        <taxon>Pseudoalteromonadaceae</taxon>
        <taxon>Psychrosphaera</taxon>
    </lineage>
</organism>
<dbReference type="EMBL" id="WOCD01000005">
    <property type="protein sequence ID" value="MUH73354.1"/>
    <property type="molecule type" value="Genomic_DNA"/>
</dbReference>
<dbReference type="GO" id="GO:0005829">
    <property type="term" value="C:cytosol"/>
    <property type="evidence" value="ECO:0007669"/>
    <property type="project" value="TreeGrafter"/>
</dbReference>
<evidence type="ECO:0000259" key="11">
    <source>
        <dbReference type="PROSITE" id="PS51755"/>
    </source>
</evidence>
<evidence type="ECO:0000256" key="4">
    <source>
        <dbReference type="ARBA" id="ARBA00023012"/>
    </source>
</evidence>
<reference evidence="12 13" key="1">
    <citation type="submission" date="2019-11" db="EMBL/GenBank/DDBJ databases">
        <title>P. haliotis isolates from Z. marina roots.</title>
        <authorList>
            <person name="Cohen M."/>
            <person name="Jospin G."/>
            <person name="Eisen J.A."/>
            <person name="Coil D.A."/>
        </authorList>
    </citation>
    <scope>NUCLEOTIDE SEQUENCE [LARGE SCALE GENOMIC DNA]</scope>
    <source>
        <strain evidence="12 13">UCD-MCMsp1aY</strain>
    </source>
</reference>
<sequence length="230" mass="25974">MAKKSILIIDDDTELTQLLSEYLMSNDFDVMALHDGQQGLEAAIKDDYDLILLDVMLPSLNGFEVLQKLRQAKATPVIMLTAKGEDYDRIYGLEVGADDYIAKPFNHRELLARVKAMVRRVDLLTQPQNGHTITFEDIELCIQSRSAKINQQAITLTGTEFEILILLLKDPLSIVSKETISQEVLGRRLAAYDRSIDMHVSNLRKKIAQYSNHERIHTIRGSGYIMVGGK</sequence>
<keyword evidence="3 8" id="KW-0597">Phosphoprotein</keyword>
<dbReference type="InterPro" id="IPR058124">
    <property type="entry name" value="CpxR-like_REC"/>
</dbReference>
<dbReference type="GO" id="GO:0032993">
    <property type="term" value="C:protein-DNA complex"/>
    <property type="evidence" value="ECO:0007669"/>
    <property type="project" value="TreeGrafter"/>
</dbReference>
<dbReference type="GO" id="GO:0006355">
    <property type="term" value="P:regulation of DNA-templated transcription"/>
    <property type="evidence" value="ECO:0007669"/>
    <property type="project" value="InterPro"/>
</dbReference>
<dbReference type="CDD" id="cd17623">
    <property type="entry name" value="REC_OmpR_CpxR"/>
    <property type="match status" value="1"/>
</dbReference>
<dbReference type="InterPro" id="IPR001867">
    <property type="entry name" value="OmpR/PhoB-type_DNA-bd"/>
</dbReference>
<evidence type="ECO:0000256" key="9">
    <source>
        <dbReference type="PROSITE-ProRule" id="PRU01091"/>
    </source>
</evidence>
<accession>A0A6N8FB55</accession>
<proteinExistence type="predicted"/>
<comment type="subcellular location">
    <subcellularLocation>
        <location evidence="1">Cytoplasm</location>
    </subcellularLocation>
</comment>
<dbReference type="Proteomes" id="UP000439994">
    <property type="component" value="Unassembled WGS sequence"/>
</dbReference>
<dbReference type="InterPro" id="IPR036388">
    <property type="entry name" value="WH-like_DNA-bd_sf"/>
</dbReference>
<feature type="domain" description="OmpR/PhoB-type" evidence="11">
    <location>
        <begin position="130"/>
        <end position="228"/>
    </location>
</feature>
<evidence type="ECO:0000313" key="12">
    <source>
        <dbReference type="EMBL" id="MUH73354.1"/>
    </source>
</evidence>
<dbReference type="AlphaFoldDB" id="A0A6N8FB55"/>
<evidence type="ECO:0000313" key="13">
    <source>
        <dbReference type="Proteomes" id="UP000439994"/>
    </source>
</evidence>
<keyword evidence="7" id="KW-0804">Transcription</keyword>
<dbReference type="FunFam" id="3.40.50.2300:FF:000001">
    <property type="entry name" value="DNA-binding response regulator PhoB"/>
    <property type="match status" value="1"/>
</dbReference>
<keyword evidence="2" id="KW-0963">Cytoplasm</keyword>
<evidence type="ECO:0000256" key="8">
    <source>
        <dbReference type="PROSITE-ProRule" id="PRU00169"/>
    </source>
</evidence>
<evidence type="ECO:0000256" key="1">
    <source>
        <dbReference type="ARBA" id="ARBA00004496"/>
    </source>
</evidence>
<dbReference type="Pfam" id="PF00486">
    <property type="entry name" value="Trans_reg_C"/>
    <property type="match status" value="1"/>
</dbReference>
<dbReference type="PROSITE" id="PS50110">
    <property type="entry name" value="RESPONSE_REGULATORY"/>
    <property type="match status" value="1"/>
</dbReference>
<feature type="DNA-binding region" description="OmpR/PhoB-type" evidence="9">
    <location>
        <begin position="130"/>
        <end position="228"/>
    </location>
</feature>
<dbReference type="PANTHER" id="PTHR48111:SF39">
    <property type="entry name" value="TRANSCRIPTIONAL REGULATORY PROTEIN CPXR"/>
    <property type="match status" value="1"/>
</dbReference>
<dbReference type="GO" id="GO:0000156">
    <property type="term" value="F:phosphorelay response regulator activity"/>
    <property type="evidence" value="ECO:0007669"/>
    <property type="project" value="TreeGrafter"/>
</dbReference>
<evidence type="ECO:0000256" key="3">
    <source>
        <dbReference type="ARBA" id="ARBA00022553"/>
    </source>
</evidence>